<protein>
    <recommendedName>
        <fullName evidence="4">Gas vesicle protein</fullName>
    </recommendedName>
</protein>
<evidence type="ECO:0008006" key="4">
    <source>
        <dbReference type="Google" id="ProtNLM"/>
    </source>
</evidence>
<keyword evidence="3" id="KW-1185">Reference proteome</keyword>
<accession>A0A0C1L9X7</accession>
<dbReference type="AlphaFoldDB" id="A0A0C1L9X7"/>
<keyword evidence="1" id="KW-1133">Transmembrane helix</keyword>
<feature type="transmembrane region" description="Helical" evidence="1">
    <location>
        <begin position="6"/>
        <end position="26"/>
    </location>
</feature>
<dbReference type="RefSeq" id="WP_039136183.1">
    <property type="nucleotide sequence ID" value="NZ_JSVC01000001.1"/>
</dbReference>
<evidence type="ECO:0000256" key="1">
    <source>
        <dbReference type="SAM" id="Phobius"/>
    </source>
</evidence>
<keyword evidence="1" id="KW-0472">Membrane</keyword>
<dbReference type="OrthoDB" id="679081at2"/>
<reference evidence="2 3" key="1">
    <citation type="submission" date="2014-11" db="EMBL/GenBank/DDBJ databases">
        <title>Genome sequence of Flavihumibacter solisilvae 3-3.</title>
        <authorList>
            <person name="Zhou G."/>
            <person name="Li M."/>
            <person name="Wang G."/>
        </authorList>
    </citation>
    <scope>NUCLEOTIDE SEQUENCE [LARGE SCALE GENOMIC DNA]</scope>
    <source>
        <strain evidence="2 3">3-3</strain>
    </source>
</reference>
<proteinExistence type="predicted"/>
<evidence type="ECO:0000313" key="2">
    <source>
        <dbReference type="EMBL" id="KIC96331.1"/>
    </source>
</evidence>
<gene>
    <name evidence="2" type="ORF">OI18_00810</name>
</gene>
<comment type="caution">
    <text evidence="2">The sequence shown here is derived from an EMBL/GenBank/DDBJ whole genome shotgun (WGS) entry which is preliminary data.</text>
</comment>
<dbReference type="STRING" id="1349421.OI18_00810"/>
<keyword evidence="1" id="KW-0812">Transmembrane</keyword>
<organism evidence="2 3">
    <name type="scientific">Flavihumibacter solisilvae</name>
    <dbReference type="NCBI Taxonomy" id="1349421"/>
    <lineage>
        <taxon>Bacteria</taxon>
        <taxon>Pseudomonadati</taxon>
        <taxon>Bacteroidota</taxon>
        <taxon>Chitinophagia</taxon>
        <taxon>Chitinophagales</taxon>
        <taxon>Chitinophagaceae</taxon>
        <taxon>Flavihumibacter</taxon>
    </lineage>
</organism>
<evidence type="ECO:0000313" key="3">
    <source>
        <dbReference type="Proteomes" id="UP000031408"/>
    </source>
</evidence>
<sequence length="89" mass="9331">MTTTSKVVLGILGAAAAGAVIGMLVAPEKGCDLRNKIAGNARDWANEFADWLNARGNDLKNVKNTVASKAENLANEAGSEWNRAKNSMG</sequence>
<name>A0A0C1L9X7_9BACT</name>
<dbReference type="Proteomes" id="UP000031408">
    <property type="component" value="Unassembled WGS sequence"/>
</dbReference>
<dbReference type="Pfam" id="PF12732">
    <property type="entry name" value="YtxH"/>
    <property type="match status" value="1"/>
</dbReference>
<dbReference type="InterPro" id="IPR024623">
    <property type="entry name" value="YtxH"/>
</dbReference>
<dbReference type="EMBL" id="JSVC01000001">
    <property type="protein sequence ID" value="KIC96331.1"/>
    <property type="molecule type" value="Genomic_DNA"/>
</dbReference>